<dbReference type="GO" id="GO:0015628">
    <property type="term" value="P:protein secretion by the type II secretion system"/>
    <property type="evidence" value="ECO:0007669"/>
    <property type="project" value="TreeGrafter"/>
</dbReference>
<dbReference type="InterPro" id="IPR004509">
    <property type="entry name" value="Competence_ComEA_HhH"/>
</dbReference>
<dbReference type="RefSeq" id="WP_089063923.1">
    <property type="nucleotide sequence ID" value="NZ_CP022316.1"/>
</dbReference>
<dbReference type="KEGG" id="brv:CFK39_01145"/>
<dbReference type="InterPro" id="IPR051675">
    <property type="entry name" value="Endo/Exo/Phosphatase_dom_1"/>
</dbReference>
<proteinExistence type="predicted"/>
<dbReference type="GO" id="GO:0015627">
    <property type="term" value="C:type II protein secretion system complex"/>
    <property type="evidence" value="ECO:0007669"/>
    <property type="project" value="TreeGrafter"/>
</dbReference>
<dbReference type="Gene3D" id="3.10.560.10">
    <property type="entry name" value="Outer membrane lipoprotein wza domain like"/>
    <property type="match status" value="1"/>
</dbReference>
<feature type="region of interest" description="Disordered" evidence="1">
    <location>
        <begin position="176"/>
        <end position="201"/>
    </location>
</feature>
<dbReference type="OrthoDB" id="9758724at2"/>
<dbReference type="InterPro" id="IPR010994">
    <property type="entry name" value="RuvA_2-like"/>
</dbReference>
<protein>
    <submittedName>
        <fullName evidence="3">Competence protein ComEA</fullName>
    </submittedName>
</protein>
<dbReference type="EMBL" id="CP022316">
    <property type="protein sequence ID" value="ASK64675.1"/>
    <property type="molecule type" value="Genomic_DNA"/>
</dbReference>
<sequence>MGAHTGSEGPRRGRAGRHRRSGQALIARRDHSAPQRTRHLTLPAPSPSALVGLAVLVLIAVGVVHLSGSGSAVPVEPAPTAHDQGVEAASSEHATDAASDAGAPEPTSVPSASAATDSSEIVVHVSGAVAAPGVVQLPGDARVDDALRAAGGPTGDADLSVVNLARPLADGEQIHVPVPGEQPRPAMAGGPASTGGAEEPDGGALIDLNTAGAAELEELPGVGPAIAQRIVEHREKNGPFQAVDGLLEVSGIGPATLEEIRGRATV</sequence>
<feature type="domain" description="Helix-hairpin-helix DNA-binding motif class 1" evidence="2">
    <location>
        <begin position="214"/>
        <end position="233"/>
    </location>
</feature>
<dbReference type="AlphaFoldDB" id="A0A220U9G0"/>
<feature type="compositionally biased region" description="Basic residues" evidence="1">
    <location>
        <begin position="12"/>
        <end position="21"/>
    </location>
</feature>
<feature type="region of interest" description="Disordered" evidence="1">
    <location>
        <begin position="1"/>
        <end position="38"/>
    </location>
</feature>
<dbReference type="PANTHER" id="PTHR21180">
    <property type="entry name" value="ENDONUCLEASE/EXONUCLEASE/PHOSPHATASE FAMILY DOMAIN-CONTAINING PROTEIN 1"/>
    <property type="match status" value="1"/>
</dbReference>
<organism evidence="3 4">
    <name type="scientific">Brachybacterium avium</name>
    <dbReference type="NCBI Taxonomy" id="2017485"/>
    <lineage>
        <taxon>Bacteria</taxon>
        <taxon>Bacillati</taxon>
        <taxon>Actinomycetota</taxon>
        <taxon>Actinomycetes</taxon>
        <taxon>Micrococcales</taxon>
        <taxon>Dermabacteraceae</taxon>
        <taxon>Brachybacterium</taxon>
    </lineage>
</organism>
<accession>A0A220U9G0</accession>
<dbReference type="GO" id="GO:0006281">
    <property type="term" value="P:DNA repair"/>
    <property type="evidence" value="ECO:0007669"/>
    <property type="project" value="InterPro"/>
</dbReference>
<dbReference type="Pfam" id="PF10531">
    <property type="entry name" value="SLBB"/>
    <property type="match status" value="1"/>
</dbReference>
<dbReference type="Proteomes" id="UP000198398">
    <property type="component" value="Chromosome"/>
</dbReference>
<dbReference type="Gene3D" id="1.10.150.320">
    <property type="entry name" value="Photosystem II 12 kDa extrinsic protein"/>
    <property type="match status" value="1"/>
</dbReference>
<reference evidence="4" key="1">
    <citation type="submission" date="2017-07" db="EMBL/GenBank/DDBJ databases">
        <title>Brachybacterium sp. VR2415.</title>
        <authorList>
            <person name="Tak E.J."/>
            <person name="Bae J.-W."/>
        </authorList>
    </citation>
    <scope>NUCLEOTIDE SEQUENCE [LARGE SCALE GENOMIC DNA]</scope>
    <source>
        <strain evidence="4">VR2415</strain>
    </source>
</reference>
<evidence type="ECO:0000256" key="1">
    <source>
        <dbReference type="SAM" id="MobiDB-lite"/>
    </source>
</evidence>
<gene>
    <name evidence="3" type="ORF">CFK39_01145</name>
</gene>
<dbReference type="SUPFAM" id="SSF47781">
    <property type="entry name" value="RuvA domain 2-like"/>
    <property type="match status" value="1"/>
</dbReference>
<name>A0A220U9G0_9MICO</name>
<evidence type="ECO:0000313" key="3">
    <source>
        <dbReference type="EMBL" id="ASK64675.1"/>
    </source>
</evidence>
<dbReference type="NCBIfam" id="TIGR00426">
    <property type="entry name" value="competence protein ComEA helix-hairpin-helix repeat region"/>
    <property type="match status" value="1"/>
</dbReference>
<dbReference type="PANTHER" id="PTHR21180:SF32">
    <property type="entry name" value="ENDONUCLEASE_EXONUCLEASE_PHOSPHATASE FAMILY DOMAIN-CONTAINING PROTEIN 1"/>
    <property type="match status" value="1"/>
</dbReference>
<feature type="domain" description="Helix-hairpin-helix DNA-binding motif class 1" evidence="2">
    <location>
        <begin position="244"/>
        <end position="263"/>
    </location>
</feature>
<dbReference type="InterPro" id="IPR019554">
    <property type="entry name" value="Soluble_ligand-bd"/>
</dbReference>
<dbReference type="GO" id="GO:0003677">
    <property type="term" value="F:DNA binding"/>
    <property type="evidence" value="ECO:0007669"/>
    <property type="project" value="InterPro"/>
</dbReference>
<keyword evidence="4" id="KW-1185">Reference proteome</keyword>
<feature type="region of interest" description="Disordered" evidence="1">
    <location>
        <begin position="70"/>
        <end position="115"/>
    </location>
</feature>
<dbReference type="InterPro" id="IPR003583">
    <property type="entry name" value="Hlx-hairpin-Hlx_DNA-bd_motif"/>
</dbReference>
<evidence type="ECO:0000313" key="4">
    <source>
        <dbReference type="Proteomes" id="UP000198398"/>
    </source>
</evidence>
<dbReference type="SMART" id="SM00278">
    <property type="entry name" value="HhH1"/>
    <property type="match status" value="2"/>
</dbReference>
<dbReference type="Pfam" id="PF12836">
    <property type="entry name" value="HHH_3"/>
    <property type="match status" value="1"/>
</dbReference>
<evidence type="ECO:0000259" key="2">
    <source>
        <dbReference type="SMART" id="SM00278"/>
    </source>
</evidence>